<sequence length="92" mass="10601">MTLLSQHTSAMRRVYAVNENGRRIGESHQAARLTDEQVDRIRDLHEDHGLSYLQLAKMYYVSKQTIASICQYARRAQTPFGFKTLIVEDDDA</sequence>
<proteinExistence type="predicted"/>
<protein>
    <submittedName>
        <fullName evidence="1">Uncharacterized protein</fullName>
    </submittedName>
</protein>
<organism evidence="1">
    <name type="scientific">uncultured Caudovirales phage</name>
    <dbReference type="NCBI Taxonomy" id="2100421"/>
    <lineage>
        <taxon>Viruses</taxon>
        <taxon>Duplodnaviria</taxon>
        <taxon>Heunggongvirae</taxon>
        <taxon>Uroviricota</taxon>
        <taxon>Caudoviricetes</taxon>
        <taxon>Peduoviridae</taxon>
        <taxon>Maltschvirus</taxon>
        <taxon>Maltschvirus maltsch</taxon>
    </lineage>
</organism>
<dbReference type="EMBL" id="LR796255">
    <property type="protein sequence ID" value="CAB4131926.1"/>
    <property type="molecule type" value="Genomic_DNA"/>
</dbReference>
<name>A0A6J5LFG7_9CAUD</name>
<accession>A0A6J5LFG7</accession>
<dbReference type="Gene3D" id="1.10.10.60">
    <property type="entry name" value="Homeodomain-like"/>
    <property type="match status" value="1"/>
</dbReference>
<evidence type="ECO:0000313" key="1">
    <source>
        <dbReference type="EMBL" id="CAB4131926.1"/>
    </source>
</evidence>
<gene>
    <name evidence="1" type="ORF">UFOVP137_36</name>
</gene>
<reference evidence="1" key="1">
    <citation type="submission" date="2020-04" db="EMBL/GenBank/DDBJ databases">
        <authorList>
            <person name="Chiriac C."/>
            <person name="Salcher M."/>
            <person name="Ghai R."/>
            <person name="Kavagutti S V."/>
        </authorList>
    </citation>
    <scope>NUCLEOTIDE SEQUENCE</scope>
</reference>